<reference evidence="6 7" key="1">
    <citation type="submission" date="2018-06" db="EMBL/GenBank/DDBJ databases">
        <title>Complete Genomes of Monosporascus.</title>
        <authorList>
            <person name="Robinson A.J."/>
            <person name="Natvig D.O."/>
        </authorList>
    </citation>
    <scope>NUCLEOTIDE SEQUENCE [LARGE SCALE GENOMIC DNA]</scope>
    <source>
        <strain evidence="6 7">CBS 110550</strain>
    </source>
</reference>
<dbReference type="PANTHER" id="PTHR43476">
    <property type="entry name" value="3-(3-HYDROXY-PHENYL)PROPIONATE/3-HYDROXYCINNAMIC ACID HYDROXYLASE"/>
    <property type="match status" value="1"/>
</dbReference>
<accession>A0A4Q4T9C3</accession>
<keyword evidence="3" id="KW-0274">FAD</keyword>
<evidence type="ECO:0000313" key="7">
    <source>
        <dbReference type="Proteomes" id="UP000293360"/>
    </source>
</evidence>
<organism evidence="6 7">
    <name type="scientific">Monosporascus ibericus</name>
    <dbReference type="NCBI Taxonomy" id="155417"/>
    <lineage>
        <taxon>Eukaryota</taxon>
        <taxon>Fungi</taxon>
        <taxon>Dikarya</taxon>
        <taxon>Ascomycota</taxon>
        <taxon>Pezizomycotina</taxon>
        <taxon>Sordariomycetes</taxon>
        <taxon>Xylariomycetidae</taxon>
        <taxon>Xylariales</taxon>
        <taxon>Xylariales incertae sedis</taxon>
        <taxon>Monosporascus</taxon>
    </lineage>
</organism>
<protein>
    <recommendedName>
        <fullName evidence="5">FAD-binding domain-containing protein</fullName>
    </recommendedName>
</protein>
<dbReference type="GO" id="GO:0008688">
    <property type="term" value="F:3-(3-hydroxyphenyl)propionate hydroxylase activity"/>
    <property type="evidence" value="ECO:0007669"/>
    <property type="project" value="TreeGrafter"/>
</dbReference>
<dbReference type="InterPro" id="IPR036188">
    <property type="entry name" value="FAD/NAD-bd_sf"/>
</dbReference>
<comment type="pathway">
    <text evidence="1">Secondary metabolite biosynthesis.</text>
</comment>
<evidence type="ECO:0000256" key="2">
    <source>
        <dbReference type="ARBA" id="ARBA00022630"/>
    </source>
</evidence>
<dbReference type="Pfam" id="PF01494">
    <property type="entry name" value="FAD_binding_3"/>
    <property type="match status" value="1"/>
</dbReference>
<dbReference type="InterPro" id="IPR002938">
    <property type="entry name" value="FAD-bd"/>
</dbReference>
<evidence type="ECO:0000256" key="1">
    <source>
        <dbReference type="ARBA" id="ARBA00005179"/>
    </source>
</evidence>
<comment type="caution">
    <text evidence="6">The sequence shown here is derived from an EMBL/GenBank/DDBJ whole genome shotgun (WGS) entry which is preliminary data.</text>
</comment>
<feature type="domain" description="FAD-binding" evidence="5">
    <location>
        <begin position="9"/>
        <end position="359"/>
    </location>
</feature>
<evidence type="ECO:0000259" key="5">
    <source>
        <dbReference type="Pfam" id="PF01494"/>
    </source>
</evidence>
<evidence type="ECO:0000256" key="4">
    <source>
        <dbReference type="ARBA" id="ARBA00023002"/>
    </source>
</evidence>
<sequence length="594" mass="63612">MAAGIPKAMTVIIVGAGPSGLLLALNLAREGIVVRVLESASSPDIRPRATHYGPAGVHELRRSGVLDSIVSRGGLTPSGVAWRFPSGEVLAELPQNPMPAVDRVVSLPLNLVVEILLEAVRAQPTAEISFGHRVLRVDQADSAAWVEVETDMGAGGESAVKKSTIMADYVVGCDGASSTVRRCLFGDSFPGFTWDPWLVAVNVRYGGFDAARWSDINFVIHPTEWCMAARIGGPDGLWRVTFGEDGGLSQEECAARVPDRLRAALPGQATLDGFDIVSSSPYRIHQRCAPQFRVGRILLAADAAHLCNPMGGMGLTSGIVDVGGLSDCLIGIHRGVATDGILDKYASVRRGVYENVVDRMTTANLKRLMTEADAAVENDDFLKALRSATGPESATMLANVLRTCSLEVDKKGEYLENLRVLGLLTSPKDANGNRWAVAVAVRAGGSYGNAPYFANIPMGYERVLTPVTDPEKGKGALNGVSDLVPFSPINKLPIYFVHHRLPKSRNYVVSPPDHPNTLALGSSVLNLTGFDGGFARGPREDLRQPTDGTLTVPVLRRGQLGRLAEKEEMEVGMSAFQDQSLHLDFGAVMFRPAQ</sequence>
<evidence type="ECO:0000313" key="6">
    <source>
        <dbReference type="EMBL" id="RYP01441.1"/>
    </source>
</evidence>
<name>A0A4Q4T9C3_9PEZI</name>
<dbReference type="EMBL" id="QJNU01000359">
    <property type="protein sequence ID" value="RYP01441.1"/>
    <property type="molecule type" value="Genomic_DNA"/>
</dbReference>
<keyword evidence="7" id="KW-1185">Reference proteome</keyword>
<dbReference type="AlphaFoldDB" id="A0A4Q4T9C3"/>
<evidence type="ECO:0000256" key="3">
    <source>
        <dbReference type="ARBA" id="ARBA00022827"/>
    </source>
</evidence>
<dbReference type="Gene3D" id="3.50.50.60">
    <property type="entry name" value="FAD/NAD(P)-binding domain"/>
    <property type="match status" value="1"/>
</dbReference>
<dbReference type="SUPFAM" id="SSF51905">
    <property type="entry name" value="FAD/NAD(P)-binding domain"/>
    <property type="match status" value="1"/>
</dbReference>
<dbReference type="PRINTS" id="PR00420">
    <property type="entry name" value="RNGMNOXGNASE"/>
</dbReference>
<keyword evidence="2" id="KW-0285">Flavoprotein</keyword>
<dbReference type="GO" id="GO:0019622">
    <property type="term" value="P:3-(3-hydroxy)phenylpropionate catabolic process"/>
    <property type="evidence" value="ECO:0007669"/>
    <property type="project" value="TreeGrafter"/>
</dbReference>
<dbReference type="Proteomes" id="UP000293360">
    <property type="component" value="Unassembled WGS sequence"/>
</dbReference>
<gene>
    <name evidence="6" type="ORF">DL764_006211</name>
</gene>
<dbReference type="InterPro" id="IPR050631">
    <property type="entry name" value="PheA/TfdB_FAD_monoxygenase"/>
</dbReference>
<dbReference type="STRING" id="155417.A0A4Q4T9C3"/>
<dbReference type="OrthoDB" id="10016252at2759"/>
<dbReference type="PANTHER" id="PTHR43476:SF3">
    <property type="entry name" value="FAD-BINDING MONOOXYGENASE"/>
    <property type="match status" value="1"/>
</dbReference>
<keyword evidence="4" id="KW-0560">Oxidoreductase</keyword>
<dbReference type="Gene3D" id="3.30.70.2450">
    <property type="match status" value="1"/>
</dbReference>
<dbReference type="GO" id="GO:0071949">
    <property type="term" value="F:FAD binding"/>
    <property type="evidence" value="ECO:0007669"/>
    <property type="project" value="InterPro"/>
</dbReference>
<proteinExistence type="predicted"/>